<feature type="region of interest" description="Disordered" evidence="2">
    <location>
        <begin position="415"/>
        <end position="437"/>
    </location>
</feature>
<evidence type="ECO:0000313" key="5">
    <source>
        <dbReference type="EMBL" id="KAJ8752289.1"/>
    </source>
</evidence>
<dbReference type="AlphaFoldDB" id="A0AAV8SJP3"/>
<evidence type="ECO:0000259" key="3">
    <source>
        <dbReference type="Pfam" id="PF14309"/>
    </source>
</evidence>
<dbReference type="Pfam" id="PF14309">
    <property type="entry name" value="DUF4378"/>
    <property type="match status" value="1"/>
</dbReference>
<comment type="caution">
    <text evidence="5">The sequence shown here is derived from an EMBL/GenBank/DDBJ whole genome shotgun (WGS) entry which is preliminary data.</text>
</comment>
<feature type="compositionally biased region" description="Polar residues" evidence="2">
    <location>
        <begin position="602"/>
        <end position="632"/>
    </location>
</feature>
<proteinExistence type="predicted"/>
<reference evidence="5 6" key="1">
    <citation type="submission" date="2021-09" db="EMBL/GenBank/DDBJ databases">
        <title>Genomic insights and catalytic innovation underlie evolution of tropane alkaloids biosynthesis.</title>
        <authorList>
            <person name="Wang Y.-J."/>
            <person name="Tian T."/>
            <person name="Huang J.-P."/>
            <person name="Huang S.-X."/>
        </authorList>
    </citation>
    <scope>NUCLEOTIDE SEQUENCE [LARGE SCALE GENOMIC DNA]</scope>
    <source>
        <strain evidence="5">KIB-2018</strain>
        <tissue evidence="5">Leaf</tissue>
    </source>
</reference>
<feature type="domain" description="DUF4378" evidence="3">
    <location>
        <begin position="878"/>
        <end position="1059"/>
    </location>
</feature>
<evidence type="ECO:0000256" key="1">
    <source>
        <dbReference type="SAM" id="Coils"/>
    </source>
</evidence>
<protein>
    <recommendedName>
        <fullName evidence="7">DUF4378 domain-containing protein</fullName>
    </recommendedName>
</protein>
<feature type="region of interest" description="Disordered" evidence="2">
    <location>
        <begin position="157"/>
        <end position="253"/>
    </location>
</feature>
<feature type="compositionally biased region" description="Basic and acidic residues" evidence="2">
    <location>
        <begin position="201"/>
        <end position="210"/>
    </location>
</feature>
<feature type="compositionally biased region" description="Polar residues" evidence="2">
    <location>
        <begin position="683"/>
        <end position="712"/>
    </location>
</feature>
<organism evidence="5 6">
    <name type="scientific">Erythroxylum novogranatense</name>
    <dbReference type="NCBI Taxonomy" id="1862640"/>
    <lineage>
        <taxon>Eukaryota</taxon>
        <taxon>Viridiplantae</taxon>
        <taxon>Streptophyta</taxon>
        <taxon>Embryophyta</taxon>
        <taxon>Tracheophyta</taxon>
        <taxon>Spermatophyta</taxon>
        <taxon>Magnoliopsida</taxon>
        <taxon>eudicotyledons</taxon>
        <taxon>Gunneridae</taxon>
        <taxon>Pentapetalae</taxon>
        <taxon>rosids</taxon>
        <taxon>fabids</taxon>
        <taxon>Malpighiales</taxon>
        <taxon>Erythroxylaceae</taxon>
        <taxon>Erythroxylum</taxon>
    </lineage>
</organism>
<dbReference type="InterPro" id="IPR032795">
    <property type="entry name" value="DUF3741-assoc"/>
</dbReference>
<dbReference type="Proteomes" id="UP001159364">
    <property type="component" value="Linkage Group LG10"/>
</dbReference>
<feature type="region of interest" description="Disordered" evidence="2">
    <location>
        <begin position="342"/>
        <end position="361"/>
    </location>
</feature>
<keyword evidence="6" id="KW-1185">Reference proteome</keyword>
<feature type="compositionally biased region" description="Polar residues" evidence="2">
    <location>
        <begin position="344"/>
        <end position="361"/>
    </location>
</feature>
<keyword evidence="1" id="KW-0175">Coiled coil</keyword>
<feature type="compositionally biased region" description="Basic and acidic residues" evidence="2">
    <location>
        <begin position="576"/>
        <end position="598"/>
    </location>
</feature>
<feature type="compositionally biased region" description="Basic and acidic residues" evidence="2">
    <location>
        <begin position="157"/>
        <end position="171"/>
    </location>
</feature>
<dbReference type="PANTHER" id="PTHR31680:SF4">
    <property type="entry name" value="LONGIFOLIA PROTEIN"/>
    <property type="match status" value="1"/>
</dbReference>
<dbReference type="GO" id="GO:0051513">
    <property type="term" value="P:regulation of monopolar cell growth"/>
    <property type="evidence" value="ECO:0007669"/>
    <property type="project" value="InterPro"/>
</dbReference>
<dbReference type="PANTHER" id="PTHR31680">
    <property type="entry name" value="LONGIFOLIA PROTEIN"/>
    <property type="match status" value="1"/>
</dbReference>
<feature type="region of interest" description="Disordered" evidence="2">
    <location>
        <begin position="480"/>
        <end position="520"/>
    </location>
</feature>
<evidence type="ECO:0000313" key="6">
    <source>
        <dbReference type="Proteomes" id="UP001159364"/>
    </source>
</evidence>
<gene>
    <name evidence="5" type="ORF">K2173_003925</name>
</gene>
<feature type="region of interest" description="Disordered" evidence="2">
    <location>
        <begin position="286"/>
        <end position="328"/>
    </location>
</feature>
<evidence type="ECO:0000256" key="2">
    <source>
        <dbReference type="SAM" id="MobiDB-lite"/>
    </source>
</evidence>
<feature type="domain" description="DUF3741" evidence="4">
    <location>
        <begin position="326"/>
        <end position="345"/>
    </location>
</feature>
<dbReference type="InterPro" id="IPR033334">
    <property type="entry name" value="LNG1/2"/>
</dbReference>
<evidence type="ECO:0000259" key="4">
    <source>
        <dbReference type="Pfam" id="PF14383"/>
    </source>
</evidence>
<sequence>MAAKLLHALADDNPDLQKQIGCMAGILQLFDRQQALTGRGLIHERLPPGDYRFSHDVSEVEPVNAYLRHIPADLNLNRFEKQRISTESSRASFSSSCSSSLSSVDCSRAATQEASSFDRITLPENPSRDTVMLHQSTSPHLGRKSLDLRDVVKDSMYRELKGRSRKKEAMHNGKHKHSPRPFHFPNSLGGTNGVRNNGKQKVSDDLKESLRVLAKLQQAPRYSRETREHPRSSYESKDGSSHTMSNDAPRFSCDGREINRLSFESRDTVKSTLKLKELPRLSLDSREISMRSNPSSQLYYPSSDFPNSGSSNDESYDPKQSPGAQKRPPSVVAKLMGLEALPESASTSHSGCNKISPAELSQSSLRPLKTNDLSMQVRIPKSPRTSMKEPISPRWKNPDLIMKPVSKLPIEPAPWKQLDSSRSSHKPAFKAPKFPEKAPNSFPTVYSEIEKRLKDLEFNQSGKDLRALKQIMEAMQAKGLLQTGRKEQDSNFQNQRDTESKHTHPNQKAGLSGPKNQQSNIVRTFESPIVIMKPAKLIQKSDISPSVIHIDGLSGLHKVRTGGYADNRKGSVSSRSTRDQALRNSHKDSSINSSDKKVSLRNVKQSSTRPSQLLKDSTANSVKNSGSVSPRLQQKKLEMEKRSRPPTPPSDSNKPRKLSSRQLAESGSPGRKHRIRSPKVPQSDDQLSQISNESRTSSQHGDDVSVQSENTVISDSKMDTTITSIEQSTVICDVQSPFLKASSCTVSDSMQRPISMPEDRMAAELDVVALEHRSPVSVLDVSVYRDDALSPVKHMPPDMPIVDFSAREFRDEQGQDTWKPSDKFSSDSIIGSGLNSEMNRKKLQSIENLVQKLRRLNSTHDEASTDYIASLCENTNPDHRYISEILLASGLLLKDIGSELTTFQLHTSGYPINPELFFVLEQTKSSSMVWKEEYSPGKTMNSKRSLEKSHRQLIFDAVNEILLKKLALVGSTLDPWLKSDKLTKQTPSAQKLLKELCSEIELLQLKKSEISVAKEEDGLKGILMDDVVHRWESWTDCGSQIPGLVLDVERLMFKDLVDEIVRAKPA</sequence>
<dbReference type="InterPro" id="IPR025486">
    <property type="entry name" value="DUF4378"/>
</dbReference>
<evidence type="ECO:0008006" key="7">
    <source>
        <dbReference type="Google" id="ProtNLM"/>
    </source>
</evidence>
<dbReference type="EMBL" id="JAIWQS010000010">
    <property type="protein sequence ID" value="KAJ8752289.1"/>
    <property type="molecule type" value="Genomic_DNA"/>
</dbReference>
<feature type="coiled-coil region" evidence="1">
    <location>
        <begin position="839"/>
        <end position="866"/>
    </location>
</feature>
<feature type="compositionally biased region" description="Basic and acidic residues" evidence="2">
    <location>
        <begin position="222"/>
        <end position="240"/>
    </location>
</feature>
<feature type="region of interest" description="Disordered" evidence="2">
    <location>
        <begin position="558"/>
        <end position="712"/>
    </location>
</feature>
<accession>A0AAV8SJP3</accession>
<name>A0AAV8SJP3_9ROSI</name>
<feature type="compositionally biased region" description="Polar residues" evidence="2">
    <location>
        <begin position="290"/>
        <end position="313"/>
    </location>
</feature>
<dbReference type="Pfam" id="PF14383">
    <property type="entry name" value="VARLMGL"/>
    <property type="match status" value="1"/>
</dbReference>